<sequence length="492" mass="57037">MVGFFRSGNLATRVFDRQFLSPRPGATVNTVRQFYENLVPSYTIYDVECPDYSFRKFTDDGKYLVAFSRNHQDLIVYRPIWLTFSCHEECDSHDLPDQARRFDSFFKQLYSISLASSNEYICKDFFLYMEGHKYGLFATSTAQSNDSSATEGAIHGVPSIEKITFYLVRLEDGAILDEKAFCNDFINLAHSIGAYLYEDLVCIVSLRYQTIHVLQIRDSGNLVEVRRIGAFCQEDDELYLHSHGQAAQGSSFLPGIKQRLLSFIFRKTWNEEPDQTLRVQHLKKKFYFHFQDYVDLIIWKVSRSTEQNLAFFAVYNMETTEIVSLYQNSSEELYSLFEHFYDHFHANPQNSSHGNFISSHSNSVHALDQLRTIKNKASSSPQFVKKMMASLPYTCQSQSPSPYFDLTLFRYDEKLISAIDRHRNCTEHPIKFISVRQPNVVKFKIKPGSDSGASDSRAKRISSFLFHPFFPLALSIQQTYMQPTVVNVHFRR</sequence>
<organism evidence="1">
    <name type="scientific">Brachypodium distachyon</name>
    <name type="common">Purple false brome</name>
    <name type="synonym">Trachynia distachya</name>
    <dbReference type="NCBI Taxonomy" id="15368"/>
    <lineage>
        <taxon>Eukaryota</taxon>
        <taxon>Viridiplantae</taxon>
        <taxon>Streptophyta</taxon>
        <taxon>Embryophyta</taxon>
        <taxon>Tracheophyta</taxon>
        <taxon>Spermatophyta</taxon>
        <taxon>Magnoliopsida</taxon>
        <taxon>Liliopsida</taxon>
        <taxon>Poales</taxon>
        <taxon>Poaceae</taxon>
        <taxon>BOP clade</taxon>
        <taxon>Pooideae</taxon>
        <taxon>Stipodae</taxon>
        <taxon>Brachypodieae</taxon>
        <taxon>Brachypodium</taxon>
    </lineage>
</organism>
<gene>
    <name evidence="2" type="primary">LOC100845485</name>
    <name evidence="1" type="ORF">BRADI_2g13320v3</name>
</gene>
<name>A0A2K2D8C1_BRADI</name>
<dbReference type="PANTHER" id="PTHR13374">
    <property type="entry name" value="DET1 HOMOLOG DE-ETIOLATED-1 HOMOLOG"/>
    <property type="match status" value="1"/>
</dbReference>
<dbReference type="EMBL" id="CM000881">
    <property type="protein sequence ID" value="PNT70525.1"/>
    <property type="molecule type" value="Genomic_DNA"/>
</dbReference>
<dbReference type="OrthoDB" id="18339at2759"/>
<reference evidence="1 2" key="1">
    <citation type="journal article" date="2010" name="Nature">
        <title>Genome sequencing and analysis of the model grass Brachypodium distachyon.</title>
        <authorList>
            <consortium name="International Brachypodium Initiative"/>
        </authorList>
    </citation>
    <scope>NUCLEOTIDE SEQUENCE [LARGE SCALE GENOMIC DNA]</scope>
    <source>
        <strain evidence="1 2">Bd21</strain>
    </source>
</reference>
<evidence type="ECO:0000313" key="1">
    <source>
        <dbReference type="EMBL" id="PNT70525.1"/>
    </source>
</evidence>
<dbReference type="Pfam" id="PF09737">
    <property type="entry name" value="Det1"/>
    <property type="match status" value="2"/>
</dbReference>
<dbReference type="Gramene" id="PNT70525">
    <property type="protein sequence ID" value="PNT70525"/>
    <property type="gene ID" value="BRADI_2g13320v3"/>
</dbReference>
<dbReference type="EnsemblPlants" id="PNT70525">
    <property type="protein sequence ID" value="PNT70525"/>
    <property type="gene ID" value="BRADI_2g13320v3"/>
</dbReference>
<reference evidence="2" key="3">
    <citation type="submission" date="2018-08" db="UniProtKB">
        <authorList>
            <consortium name="EnsemblPlants"/>
        </authorList>
    </citation>
    <scope>IDENTIFICATION</scope>
    <source>
        <strain evidence="2">cv. Bd21</strain>
    </source>
</reference>
<dbReference type="InterPro" id="IPR019138">
    <property type="entry name" value="De-etiolated_protein_1_Det1"/>
</dbReference>
<evidence type="ECO:0008006" key="4">
    <source>
        <dbReference type="Google" id="ProtNLM"/>
    </source>
</evidence>
<accession>A0A2K2D8C1</accession>
<dbReference type="Proteomes" id="UP000008810">
    <property type="component" value="Chromosome 2"/>
</dbReference>
<dbReference type="ExpressionAtlas" id="A0A2K2D8C1">
    <property type="expression patterns" value="baseline"/>
</dbReference>
<dbReference type="PANTHER" id="PTHR13374:SF3">
    <property type="entry name" value="DET1 HOMOLOG"/>
    <property type="match status" value="1"/>
</dbReference>
<evidence type="ECO:0000313" key="3">
    <source>
        <dbReference type="Proteomes" id="UP000008810"/>
    </source>
</evidence>
<dbReference type="AlphaFoldDB" id="A0A2K2D8C1"/>
<evidence type="ECO:0000313" key="2">
    <source>
        <dbReference type="EnsemblPlants" id="PNT70525"/>
    </source>
</evidence>
<proteinExistence type="predicted"/>
<keyword evidence="3" id="KW-1185">Reference proteome</keyword>
<reference evidence="1" key="2">
    <citation type="submission" date="2017-06" db="EMBL/GenBank/DDBJ databases">
        <title>WGS assembly of Brachypodium distachyon.</title>
        <authorList>
            <consortium name="The International Brachypodium Initiative"/>
            <person name="Lucas S."/>
            <person name="Harmon-Smith M."/>
            <person name="Lail K."/>
            <person name="Tice H."/>
            <person name="Grimwood J."/>
            <person name="Bruce D."/>
            <person name="Barry K."/>
            <person name="Shu S."/>
            <person name="Lindquist E."/>
            <person name="Wang M."/>
            <person name="Pitluck S."/>
            <person name="Vogel J.P."/>
            <person name="Garvin D.F."/>
            <person name="Mockler T.C."/>
            <person name="Schmutz J."/>
            <person name="Rokhsar D."/>
            <person name="Bevan M.W."/>
        </authorList>
    </citation>
    <scope>NUCLEOTIDE SEQUENCE</scope>
    <source>
        <strain evidence="1">Bd21</strain>
    </source>
</reference>
<protein>
    <recommendedName>
        <fullName evidence="4">Light-mediated development protein DET1</fullName>
    </recommendedName>
</protein>